<dbReference type="PANTHER" id="PTHR34693:SF1">
    <property type="entry name" value="PROTEIN PAR32"/>
    <property type="match status" value="1"/>
</dbReference>
<sequence length="295" mass="30834">MADSNTSPVRSTSRGRDAFLSSGRGGIGNIRQTSQDPTRADPDNASPARGREPTVNPERVLYTGRGGAGNIRSASNVRSPSRATNDTTASTASTLATAADYERGVIQNSEEAAKQGVHSSGRGGLGNIRSPSRSQSRGPARTPPVHSTGRGGIGNLVYISPEQPNAIAEEKVERQRHARAEEGIHSTGRGGLANITSLPSPPPDYTPPQPTPIAESTGRGGAGNIIRSRSASRGPERSRSRSASKDRHGLAHLWNKLTQDRDERADSTDAPQSLATAPITEVNEGGENTGSSAKP</sequence>
<dbReference type="AlphaFoldDB" id="M2QZK2"/>
<reference evidence="2 3" key="1">
    <citation type="journal article" date="2012" name="Proc. Natl. Acad. Sci. U.S.A.">
        <title>Comparative genomics of Ceriporiopsis subvermispora and Phanerochaete chrysosporium provide insight into selective ligninolysis.</title>
        <authorList>
            <person name="Fernandez-Fueyo E."/>
            <person name="Ruiz-Duenas F.J."/>
            <person name="Ferreira P."/>
            <person name="Floudas D."/>
            <person name="Hibbett D.S."/>
            <person name="Canessa P."/>
            <person name="Larrondo L.F."/>
            <person name="James T.Y."/>
            <person name="Seelenfreund D."/>
            <person name="Lobos S."/>
            <person name="Polanco R."/>
            <person name="Tello M."/>
            <person name="Honda Y."/>
            <person name="Watanabe T."/>
            <person name="Watanabe T."/>
            <person name="Ryu J.S."/>
            <person name="Kubicek C.P."/>
            <person name="Schmoll M."/>
            <person name="Gaskell J."/>
            <person name="Hammel K.E."/>
            <person name="St John F.J."/>
            <person name="Vanden Wymelenberg A."/>
            <person name="Sabat G."/>
            <person name="Splinter BonDurant S."/>
            <person name="Syed K."/>
            <person name="Yadav J.S."/>
            <person name="Doddapaneni H."/>
            <person name="Subramanian V."/>
            <person name="Lavin J.L."/>
            <person name="Oguiza J.A."/>
            <person name="Perez G."/>
            <person name="Pisabarro A.G."/>
            <person name="Ramirez L."/>
            <person name="Santoyo F."/>
            <person name="Master E."/>
            <person name="Coutinho P.M."/>
            <person name="Henrissat B."/>
            <person name="Lombard V."/>
            <person name="Magnuson J.K."/>
            <person name="Kuees U."/>
            <person name="Hori C."/>
            <person name="Igarashi K."/>
            <person name="Samejima M."/>
            <person name="Held B.W."/>
            <person name="Barry K.W."/>
            <person name="LaButti K.M."/>
            <person name="Lapidus A."/>
            <person name="Lindquist E.A."/>
            <person name="Lucas S.M."/>
            <person name="Riley R."/>
            <person name="Salamov A.A."/>
            <person name="Hoffmeister D."/>
            <person name="Schwenk D."/>
            <person name="Hadar Y."/>
            <person name="Yarden O."/>
            <person name="de Vries R.P."/>
            <person name="Wiebenga A."/>
            <person name="Stenlid J."/>
            <person name="Eastwood D."/>
            <person name="Grigoriev I.V."/>
            <person name="Berka R.M."/>
            <person name="Blanchette R.A."/>
            <person name="Kersten P."/>
            <person name="Martinez A.T."/>
            <person name="Vicuna R."/>
            <person name="Cullen D."/>
        </authorList>
    </citation>
    <scope>NUCLEOTIDE SEQUENCE [LARGE SCALE GENOMIC DNA]</scope>
    <source>
        <strain evidence="2 3">B</strain>
    </source>
</reference>
<protein>
    <submittedName>
        <fullName evidence="2">Uncharacterized protein</fullName>
    </submittedName>
</protein>
<evidence type="ECO:0000256" key="1">
    <source>
        <dbReference type="SAM" id="MobiDB-lite"/>
    </source>
</evidence>
<feature type="compositionally biased region" description="Basic and acidic residues" evidence="1">
    <location>
        <begin position="168"/>
        <end position="184"/>
    </location>
</feature>
<dbReference type="InterPro" id="IPR053203">
    <property type="entry name" value="Cisplatin_resist-associated"/>
</dbReference>
<feature type="compositionally biased region" description="Polar residues" evidence="1">
    <location>
        <begin position="72"/>
        <end position="82"/>
    </location>
</feature>
<gene>
    <name evidence="2" type="ORF">CERSUDRAFT_88593</name>
</gene>
<dbReference type="Pfam" id="PF12223">
    <property type="entry name" value="DUF3602"/>
    <property type="match status" value="2"/>
</dbReference>
<dbReference type="STRING" id="914234.M2QZK2"/>
<organism evidence="2 3">
    <name type="scientific">Ceriporiopsis subvermispora (strain B)</name>
    <name type="common">White-rot fungus</name>
    <name type="synonym">Gelatoporia subvermispora</name>
    <dbReference type="NCBI Taxonomy" id="914234"/>
    <lineage>
        <taxon>Eukaryota</taxon>
        <taxon>Fungi</taxon>
        <taxon>Dikarya</taxon>
        <taxon>Basidiomycota</taxon>
        <taxon>Agaricomycotina</taxon>
        <taxon>Agaricomycetes</taxon>
        <taxon>Polyporales</taxon>
        <taxon>Gelatoporiaceae</taxon>
        <taxon>Gelatoporia</taxon>
    </lineage>
</organism>
<name>M2QZK2_CERS8</name>
<keyword evidence="3" id="KW-1185">Reference proteome</keyword>
<dbReference type="OrthoDB" id="2537432at2759"/>
<dbReference type="HOGENOM" id="CLU_073637_0_0_1"/>
<dbReference type="PANTHER" id="PTHR34693">
    <property type="entry name" value="PROTEIN PAR32"/>
    <property type="match status" value="1"/>
</dbReference>
<dbReference type="Proteomes" id="UP000016930">
    <property type="component" value="Unassembled WGS sequence"/>
</dbReference>
<feature type="compositionally biased region" description="Basic and acidic residues" evidence="1">
    <location>
        <begin position="258"/>
        <end position="267"/>
    </location>
</feature>
<evidence type="ECO:0000313" key="2">
    <source>
        <dbReference type="EMBL" id="EMD31986.1"/>
    </source>
</evidence>
<proteinExistence type="predicted"/>
<feature type="compositionally biased region" description="Low complexity" evidence="1">
    <location>
        <begin position="83"/>
        <end position="99"/>
    </location>
</feature>
<feature type="compositionally biased region" description="Pro residues" evidence="1">
    <location>
        <begin position="199"/>
        <end position="211"/>
    </location>
</feature>
<feature type="compositionally biased region" description="Polar residues" evidence="1">
    <location>
        <begin position="1"/>
        <end position="12"/>
    </location>
</feature>
<dbReference type="EMBL" id="KB445814">
    <property type="protein sequence ID" value="EMD31986.1"/>
    <property type="molecule type" value="Genomic_DNA"/>
</dbReference>
<accession>M2QZK2</accession>
<feature type="region of interest" description="Disordered" evidence="1">
    <location>
        <begin position="1"/>
        <end position="295"/>
    </location>
</feature>
<feature type="compositionally biased region" description="Basic and acidic residues" evidence="1">
    <location>
        <begin position="234"/>
        <end position="249"/>
    </location>
</feature>
<evidence type="ECO:0000313" key="3">
    <source>
        <dbReference type="Proteomes" id="UP000016930"/>
    </source>
</evidence>
<dbReference type="InterPro" id="IPR022024">
    <property type="entry name" value="DUF3602"/>
</dbReference>